<evidence type="ECO:0000256" key="4">
    <source>
        <dbReference type="ARBA" id="ARBA00022989"/>
    </source>
</evidence>
<dbReference type="PANTHER" id="PTHR43427:SF6">
    <property type="entry name" value="CHLORIDE CHANNEL PROTEIN CLC-E"/>
    <property type="match status" value="1"/>
</dbReference>
<dbReference type="EMBL" id="JACCDF010000018">
    <property type="protein sequence ID" value="NYS62306.1"/>
    <property type="molecule type" value="Genomic_DNA"/>
</dbReference>
<evidence type="ECO:0000256" key="8">
    <source>
        <dbReference type="ARBA" id="ARBA00023214"/>
    </source>
</evidence>
<name>A0A7Z0LNP2_9GAMM</name>
<dbReference type="Pfam" id="PF00654">
    <property type="entry name" value="Voltage_CLC"/>
    <property type="match status" value="1"/>
</dbReference>
<feature type="transmembrane region" description="Helical" evidence="11">
    <location>
        <begin position="69"/>
        <end position="89"/>
    </location>
</feature>
<keyword evidence="5" id="KW-0406">Ion transport</keyword>
<comment type="caution">
    <text evidence="12">The sequence shown here is derived from an EMBL/GenBank/DDBJ whole genome shotgun (WGS) entry which is preliminary data.</text>
</comment>
<evidence type="ECO:0000256" key="11">
    <source>
        <dbReference type="SAM" id="Phobius"/>
    </source>
</evidence>
<dbReference type="AlphaFoldDB" id="A0A7Z0LNP2"/>
<evidence type="ECO:0000313" key="12">
    <source>
        <dbReference type="EMBL" id="NYS62306.1"/>
    </source>
</evidence>
<dbReference type="CDD" id="cd00400">
    <property type="entry name" value="Voltage_gated_ClC"/>
    <property type="match status" value="1"/>
</dbReference>
<dbReference type="RefSeq" id="WP_179931565.1">
    <property type="nucleotide sequence ID" value="NZ_JACCDF010000018.1"/>
</dbReference>
<evidence type="ECO:0000256" key="3">
    <source>
        <dbReference type="ARBA" id="ARBA00022692"/>
    </source>
</evidence>
<keyword evidence="3 11" id="KW-0812">Transmembrane</keyword>
<keyword evidence="6 11" id="KW-0472">Membrane</keyword>
<feature type="transmembrane region" description="Helical" evidence="11">
    <location>
        <begin position="367"/>
        <end position="393"/>
    </location>
</feature>
<keyword evidence="9" id="KW-0407">Ion channel</keyword>
<sequence>MARFSRSDFTLESFRRQLANVDALPQLCVLGLVSGVITGALMVGFRLLLEAGAMLYMPEGKPEAFEGLAPWWRALLPLIAVTLVGVLLYRQKPSARKLGVSHVIERLTYHQGRFPRRNWLNQWWVGVVSVLGGLSAGREGPAIHLGAAASSGLGEQLRLPHNSLRVLVACGTAAGISASFNTPIAGVIFAMEVVMMEYTLMSFMPVILASTMGALVAQLAYGSAPAFSIPDVALDSFLNLPWVVIMGLAIGLLAGLFIHISRSVWIRHRPLWLRLGATGVLTGAVAWFFPEVQGIGYDSVAAMLDNQLTISVLLALVVFKLILTALTVAGGVPIGIIGPVLVIGAAAGSLTGLFGGVVWPNRAADPAIFAMLGMAAMMGAVLQAPLAALMALLELTHTPNIMLPGMLAVVVACLTSRQLTGCEGFFISSVRYGLHPLQQPLMQALSRVSVPAVMERSVVRTERMVSHAQVHKLLETNPVWIVIERSTRDKPVLALKAAELARWLIDHEASQTPEEIAQEKIDLLEIPGQRLEMAPISLQATLSEAFITLQNDALGALYVVHGYRPKQRRISGIITRGAIERYYQYSYSQQEHNKNADTPNDTSDSKRDGGQR</sequence>
<feature type="transmembrane region" description="Helical" evidence="11">
    <location>
        <begin position="166"/>
        <end position="191"/>
    </location>
</feature>
<dbReference type="InterPro" id="IPR001807">
    <property type="entry name" value="ClC"/>
</dbReference>
<evidence type="ECO:0000256" key="6">
    <source>
        <dbReference type="ARBA" id="ARBA00023136"/>
    </source>
</evidence>
<comment type="subcellular location">
    <subcellularLocation>
        <location evidence="1">Membrane</location>
        <topology evidence="1">Multi-pass membrane protein</topology>
    </subcellularLocation>
</comment>
<evidence type="ECO:0000256" key="9">
    <source>
        <dbReference type="ARBA" id="ARBA00023303"/>
    </source>
</evidence>
<keyword evidence="8" id="KW-0868">Chloride</keyword>
<evidence type="ECO:0000313" key="13">
    <source>
        <dbReference type="Proteomes" id="UP000586119"/>
    </source>
</evidence>
<organism evidence="12 13">
    <name type="scientific">Vreelandella salicampi</name>
    <dbReference type="NCBI Taxonomy" id="1449798"/>
    <lineage>
        <taxon>Bacteria</taxon>
        <taxon>Pseudomonadati</taxon>
        <taxon>Pseudomonadota</taxon>
        <taxon>Gammaproteobacteria</taxon>
        <taxon>Oceanospirillales</taxon>
        <taxon>Halomonadaceae</taxon>
        <taxon>Vreelandella</taxon>
    </lineage>
</organism>
<dbReference type="Proteomes" id="UP000586119">
    <property type="component" value="Unassembled WGS sequence"/>
</dbReference>
<feature type="transmembrane region" description="Helical" evidence="11">
    <location>
        <begin position="240"/>
        <end position="259"/>
    </location>
</feature>
<keyword evidence="4 11" id="KW-1133">Transmembrane helix</keyword>
<feature type="region of interest" description="Disordered" evidence="10">
    <location>
        <begin position="589"/>
        <end position="612"/>
    </location>
</feature>
<keyword evidence="2" id="KW-0813">Transport</keyword>
<evidence type="ECO:0000256" key="5">
    <source>
        <dbReference type="ARBA" id="ARBA00023065"/>
    </source>
</evidence>
<feature type="transmembrane region" description="Helical" evidence="11">
    <location>
        <begin position="198"/>
        <end position="220"/>
    </location>
</feature>
<proteinExistence type="predicted"/>
<feature type="transmembrane region" description="Helical" evidence="11">
    <location>
        <begin position="271"/>
        <end position="289"/>
    </location>
</feature>
<evidence type="ECO:0000256" key="7">
    <source>
        <dbReference type="ARBA" id="ARBA00023173"/>
    </source>
</evidence>
<keyword evidence="13" id="KW-1185">Reference proteome</keyword>
<feature type="transmembrane region" description="Helical" evidence="11">
    <location>
        <begin position="336"/>
        <end position="355"/>
    </location>
</feature>
<reference evidence="12 13" key="1">
    <citation type="journal article" date="2015" name="Int. J. Syst. Evol. Microbiol.">
        <title>Halomonas salicampi sp. nov., a halotolerant and alkalitolerant bacterium isolated from a saltern soil.</title>
        <authorList>
            <person name="Lee J.C."/>
            <person name="Kim Y.S."/>
            <person name="Yun B.S."/>
            <person name="Whang K.S."/>
        </authorList>
    </citation>
    <scope>NUCLEOTIDE SEQUENCE [LARGE SCALE GENOMIC DNA]</scope>
    <source>
        <strain evidence="12 13">BH103</strain>
    </source>
</reference>
<evidence type="ECO:0000256" key="10">
    <source>
        <dbReference type="SAM" id="MobiDB-lite"/>
    </source>
</evidence>
<dbReference type="Gene3D" id="1.10.3080.10">
    <property type="entry name" value="Clc chloride channel"/>
    <property type="match status" value="1"/>
</dbReference>
<feature type="transmembrane region" description="Helical" evidence="11">
    <location>
        <begin position="21"/>
        <end position="49"/>
    </location>
</feature>
<feature type="compositionally biased region" description="Basic and acidic residues" evidence="10">
    <location>
        <begin position="603"/>
        <end position="612"/>
    </location>
</feature>
<dbReference type="PRINTS" id="PR00762">
    <property type="entry name" value="CLCHANNEL"/>
</dbReference>
<evidence type="ECO:0000256" key="1">
    <source>
        <dbReference type="ARBA" id="ARBA00004141"/>
    </source>
</evidence>
<dbReference type="GO" id="GO:0034707">
    <property type="term" value="C:chloride channel complex"/>
    <property type="evidence" value="ECO:0007669"/>
    <property type="project" value="UniProtKB-KW"/>
</dbReference>
<dbReference type="InterPro" id="IPR050368">
    <property type="entry name" value="ClC-type_chloride_channel"/>
</dbReference>
<dbReference type="GO" id="GO:0005254">
    <property type="term" value="F:chloride channel activity"/>
    <property type="evidence" value="ECO:0007669"/>
    <property type="project" value="UniProtKB-KW"/>
</dbReference>
<dbReference type="PANTHER" id="PTHR43427">
    <property type="entry name" value="CHLORIDE CHANNEL PROTEIN CLC-E"/>
    <property type="match status" value="1"/>
</dbReference>
<dbReference type="SUPFAM" id="SSF81340">
    <property type="entry name" value="Clc chloride channel"/>
    <property type="match status" value="1"/>
</dbReference>
<gene>
    <name evidence="12" type="ORF">HZS81_16250</name>
</gene>
<feature type="transmembrane region" description="Helical" evidence="11">
    <location>
        <begin position="309"/>
        <end position="329"/>
    </location>
</feature>
<evidence type="ECO:0000256" key="2">
    <source>
        <dbReference type="ARBA" id="ARBA00022448"/>
    </source>
</evidence>
<protein>
    <submittedName>
        <fullName evidence="12">Chloride channel protein</fullName>
    </submittedName>
</protein>
<dbReference type="InterPro" id="IPR014743">
    <property type="entry name" value="Cl-channel_core"/>
</dbReference>
<accession>A0A7Z0LNP2</accession>
<keyword evidence="7" id="KW-0869">Chloride channel</keyword>